<dbReference type="EMBL" id="CP028130">
    <property type="protein sequence ID" value="AZZ55125.1"/>
    <property type="molecule type" value="Genomic_DNA"/>
</dbReference>
<dbReference type="Pfam" id="PF10783">
    <property type="entry name" value="DUF2599"/>
    <property type="match status" value="1"/>
</dbReference>
<gene>
    <name evidence="1" type="ORF">C7V51_03910</name>
</gene>
<name>A0AAD1ELW6_9MICO</name>
<evidence type="ECO:0000313" key="1">
    <source>
        <dbReference type="EMBL" id="AZZ55125.1"/>
    </source>
</evidence>
<proteinExistence type="predicted"/>
<accession>A0AAD1ELW6</accession>
<dbReference type="Proteomes" id="UP000283946">
    <property type="component" value="Chromosome"/>
</dbReference>
<dbReference type="RefSeq" id="WP_104264201.1">
    <property type="nucleotide sequence ID" value="NZ_CP028130.1"/>
</dbReference>
<dbReference type="InterPro" id="IPR019719">
    <property type="entry name" value="DUF2599"/>
</dbReference>
<evidence type="ECO:0008006" key="3">
    <source>
        <dbReference type="Google" id="ProtNLM"/>
    </source>
</evidence>
<organism evidence="1 2">
    <name type="scientific">Rathayibacter iranicus</name>
    <dbReference type="NCBI Taxonomy" id="59737"/>
    <lineage>
        <taxon>Bacteria</taxon>
        <taxon>Bacillati</taxon>
        <taxon>Actinomycetota</taxon>
        <taxon>Actinomycetes</taxon>
        <taxon>Micrococcales</taxon>
        <taxon>Microbacteriaceae</taxon>
        <taxon>Rathayibacter</taxon>
    </lineage>
</organism>
<reference evidence="1 2" key="1">
    <citation type="submission" date="2018-03" db="EMBL/GenBank/DDBJ databases">
        <title>Bacteriophage NCPPB3778 and a type I-E CRISPR drive the evolution of the US Biological Select Agent, Rathayibacter toxicus.</title>
        <authorList>
            <person name="Davis E.W.II."/>
            <person name="Tabima J.F."/>
            <person name="Weisberg A.J."/>
            <person name="Dantas Lopes L."/>
            <person name="Wiseman M.S."/>
            <person name="Wiseman M.S."/>
            <person name="Pupko T."/>
            <person name="Belcher M.S."/>
            <person name="Sechler A.J."/>
            <person name="Tancos M.A."/>
            <person name="Schroeder B.K."/>
            <person name="Murray T.D."/>
            <person name="Luster D.G."/>
            <person name="Schneider W.L."/>
            <person name="Rogers E."/>
            <person name="Andreote F.D."/>
            <person name="Grunwald N.J."/>
            <person name="Putnam M.L."/>
            <person name="Chang J.H."/>
        </authorList>
    </citation>
    <scope>NUCLEOTIDE SEQUENCE [LARGE SCALE GENOMIC DNA]</scope>
    <source>
        <strain evidence="1 2">NCCPB 2253</strain>
    </source>
</reference>
<evidence type="ECO:0000313" key="2">
    <source>
        <dbReference type="Proteomes" id="UP000283946"/>
    </source>
</evidence>
<protein>
    <recommendedName>
        <fullName evidence="3">DUF2599 domain-containing protein</fullName>
    </recommendedName>
</protein>
<sequence>MPAGSVLAPTDASDGVFITVGDTSATVTLPASETAVASSSNDAGVIYDNGDSSSTVVLANSDSSVTFVSVLDGSQAPSRYSYTYSNTGVLRQANDGGVTIWEGETMVGYFLNPWATDARGTAVPTHYEVTGNTLTQVVDHTSGSFEYPIIADPTQSLGGNSFYSNITLIIDMATAKNIVSVTPAPNIVWSRLPRSTGIPPYDALVPSSYEGNKFHDQLVCHWANAGYAKVPWNLDSWRHDVGYAATVAALCNPN</sequence>
<dbReference type="AlphaFoldDB" id="A0AAD1ELW6"/>
<dbReference type="KEGG" id="ria:C7V51_03910"/>